<feature type="region of interest" description="Disordered" evidence="1">
    <location>
        <begin position="269"/>
        <end position="347"/>
    </location>
</feature>
<dbReference type="GeneID" id="19972777"/>
<proteinExistence type="predicted"/>
<dbReference type="Pfam" id="PF22980">
    <property type="entry name" value="Myb_DNA-bind_8"/>
    <property type="match status" value="1"/>
</dbReference>
<dbReference type="InterPro" id="IPR054505">
    <property type="entry name" value="Myb_DNA-bind_8"/>
</dbReference>
<feature type="compositionally biased region" description="Low complexity" evidence="1">
    <location>
        <begin position="590"/>
        <end position="600"/>
    </location>
</feature>
<dbReference type="RefSeq" id="XP_008718000.1">
    <property type="nucleotide sequence ID" value="XM_008719778.1"/>
</dbReference>
<evidence type="ECO:0000256" key="1">
    <source>
        <dbReference type="SAM" id="MobiDB-lite"/>
    </source>
</evidence>
<name>W2RSC2_CYPE1</name>
<evidence type="ECO:0000259" key="2">
    <source>
        <dbReference type="Pfam" id="PF22980"/>
    </source>
</evidence>
<gene>
    <name evidence="3" type="ORF">HMPREF1541_05438</name>
</gene>
<organism evidence="3 4">
    <name type="scientific">Cyphellophora europaea (strain CBS 101466)</name>
    <name type="common">Phialophora europaea</name>
    <dbReference type="NCBI Taxonomy" id="1220924"/>
    <lineage>
        <taxon>Eukaryota</taxon>
        <taxon>Fungi</taxon>
        <taxon>Dikarya</taxon>
        <taxon>Ascomycota</taxon>
        <taxon>Pezizomycotina</taxon>
        <taxon>Eurotiomycetes</taxon>
        <taxon>Chaetothyriomycetidae</taxon>
        <taxon>Chaetothyriales</taxon>
        <taxon>Cyphellophoraceae</taxon>
        <taxon>Cyphellophora</taxon>
    </lineage>
</organism>
<feature type="compositionally biased region" description="Gly residues" evidence="1">
    <location>
        <begin position="534"/>
        <end position="552"/>
    </location>
</feature>
<reference evidence="3 4" key="1">
    <citation type="submission" date="2013-03" db="EMBL/GenBank/DDBJ databases">
        <title>The Genome Sequence of Phialophora europaea CBS 101466.</title>
        <authorList>
            <consortium name="The Broad Institute Genomics Platform"/>
            <person name="Cuomo C."/>
            <person name="de Hoog S."/>
            <person name="Gorbushina A."/>
            <person name="Walker B."/>
            <person name="Young S.K."/>
            <person name="Zeng Q."/>
            <person name="Gargeya S."/>
            <person name="Fitzgerald M."/>
            <person name="Haas B."/>
            <person name="Abouelleil A."/>
            <person name="Allen A.W."/>
            <person name="Alvarado L."/>
            <person name="Arachchi H.M."/>
            <person name="Berlin A.M."/>
            <person name="Chapman S.B."/>
            <person name="Gainer-Dewar J."/>
            <person name="Goldberg J."/>
            <person name="Griggs A."/>
            <person name="Gujja S."/>
            <person name="Hansen M."/>
            <person name="Howarth C."/>
            <person name="Imamovic A."/>
            <person name="Ireland A."/>
            <person name="Larimer J."/>
            <person name="McCowan C."/>
            <person name="Murphy C."/>
            <person name="Pearson M."/>
            <person name="Poon T.W."/>
            <person name="Priest M."/>
            <person name="Roberts A."/>
            <person name="Saif S."/>
            <person name="Shea T."/>
            <person name="Sisk P."/>
            <person name="Sykes S."/>
            <person name="Wortman J."/>
            <person name="Nusbaum C."/>
            <person name="Birren B."/>
        </authorList>
    </citation>
    <scope>NUCLEOTIDE SEQUENCE [LARGE SCALE GENOMIC DNA]</scope>
    <source>
        <strain evidence="3 4">CBS 101466</strain>
    </source>
</reference>
<dbReference type="VEuPathDB" id="FungiDB:HMPREF1541_05438"/>
<feature type="compositionally biased region" description="Basic and acidic residues" evidence="1">
    <location>
        <begin position="76"/>
        <end position="88"/>
    </location>
</feature>
<evidence type="ECO:0000313" key="3">
    <source>
        <dbReference type="EMBL" id="ETN39215.1"/>
    </source>
</evidence>
<protein>
    <recommendedName>
        <fullName evidence="2">Myb-like DNA-binding domain-containing protein</fullName>
    </recommendedName>
</protein>
<dbReference type="Proteomes" id="UP000030752">
    <property type="component" value="Unassembled WGS sequence"/>
</dbReference>
<keyword evidence="4" id="KW-1185">Reference proteome</keyword>
<dbReference type="OrthoDB" id="3944408at2759"/>
<evidence type="ECO:0000313" key="4">
    <source>
        <dbReference type="Proteomes" id="UP000030752"/>
    </source>
</evidence>
<dbReference type="InParanoid" id="W2RSC2"/>
<feature type="region of interest" description="Disordered" evidence="1">
    <location>
        <begin position="527"/>
        <end position="627"/>
    </location>
</feature>
<feature type="region of interest" description="Disordered" evidence="1">
    <location>
        <begin position="59"/>
        <end position="97"/>
    </location>
</feature>
<feature type="domain" description="Myb-like DNA-binding" evidence="2">
    <location>
        <begin position="17"/>
        <end position="64"/>
    </location>
</feature>
<accession>W2RSC2</accession>
<dbReference type="AlphaFoldDB" id="W2RSC2"/>
<feature type="compositionally biased region" description="Low complexity" evidence="1">
    <location>
        <begin position="328"/>
        <end position="347"/>
    </location>
</feature>
<dbReference type="HOGENOM" id="CLU_436143_0_0_1"/>
<feature type="compositionally biased region" description="Low complexity" evidence="1">
    <location>
        <begin position="301"/>
        <end position="320"/>
    </location>
</feature>
<sequence length="627" mass="66052">MTSTTKRSTTKSQATPESQTQFLYLILKQLDLKTVNWQEVADGIGIKNGHAARMRWSRFKAQTEGLPTQNTKKKKKDSEKNSGKESSKRANGMGGGLQEAMMDERDEKRVKMEHGYSGGPIPYPPSWGGCSGMPPFMGLPHMIKHEPDAHIKMESGGEMFFAHQPFGPWVGPPPPMPGQMMPPPSMSANITPADIFATNGHASNTDPDDLPIKHGQLGVPATLSMADLQMPRASVCLTNPAEMSVEATASPNIAQTAEIPANTLFHAIGPSQEKPASTNQKRHSPSLHSIPLHQPGPDSPPSSTSDDANQATSSQQQKQNSPPPSYEASQHPNPQQQQQQQQPHSFSAQQFSLPYNFPTMPMQQRPSYTYPPNMPMSMSGPMSMPMNMSMNSTFPQSYGYPDPASQHTMHPYPPPTYPGTAPFDPSGGMQPMQMQQMHGFAGFGAPFSGVSPHQLQLQLQHPQQMTPVGPVVPPFDGFAAEMEVDQPAFAAVGGSDSGGGGAGNPAGAIEAEATSSAAAAAPNPAAAAAASAPGPGGGTLWEGGLGVGGKKPIGGTAAEGEEREKQEQEQSGDQGAQVAGREAQGGSANGSGEEVVGGSVPPQPQFVVMKETGEEVGLKEGASCVAE</sequence>
<dbReference type="EMBL" id="KB822721">
    <property type="protein sequence ID" value="ETN39215.1"/>
    <property type="molecule type" value="Genomic_DNA"/>
</dbReference>
<dbReference type="eggNOG" id="ENOG502QU1R">
    <property type="taxonomic scope" value="Eukaryota"/>
</dbReference>
<dbReference type="STRING" id="1220924.W2RSC2"/>